<dbReference type="Proteomes" id="UP000178323">
    <property type="component" value="Unassembled WGS sequence"/>
</dbReference>
<dbReference type="EMBL" id="MFFS01000038">
    <property type="protein sequence ID" value="OGF22152.1"/>
    <property type="molecule type" value="Genomic_DNA"/>
</dbReference>
<keyword evidence="1" id="KW-0472">Membrane</keyword>
<evidence type="ECO:0000313" key="2">
    <source>
        <dbReference type="EMBL" id="OGF22152.1"/>
    </source>
</evidence>
<gene>
    <name evidence="2" type="ORF">A2Y83_00935</name>
</gene>
<evidence type="ECO:0008006" key="4">
    <source>
        <dbReference type="Google" id="ProtNLM"/>
    </source>
</evidence>
<accession>A0A1F5S6G9</accession>
<dbReference type="STRING" id="1797985.A2Y83_00935"/>
<dbReference type="AlphaFoldDB" id="A0A1F5S6G9"/>
<sequence>MPQIQTTKDILLLVIAFCVLLFTVFIVWLLYYLIAIIRDIRKVTHSVEEKVEKLGKIIDLAKEKLDSSATQFALLVGAFKEIAKLVIEKRAGRKEKKK</sequence>
<evidence type="ECO:0000313" key="3">
    <source>
        <dbReference type="Proteomes" id="UP000178323"/>
    </source>
</evidence>
<organism evidence="2 3">
    <name type="scientific">Candidatus Falkowbacteria bacterium RBG_13_39_14</name>
    <dbReference type="NCBI Taxonomy" id="1797985"/>
    <lineage>
        <taxon>Bacteria</taxon>
        <taxon>Candidatus Falkowiibacteriota</taxon>
    </lineage>
</organism>
<comment type="caution">
    <text evidence="2">The sequence shown here is derived from an EMBL/GenBank/DDBJ whole genome shotgun (WGS) entry which is preliminary data.</text>
</comment>
<feature type="transmembrane region" description="Helical" evidence="1">
    <location>
        <begin position="12"/>
        <end position="34"/>
    </location>
</feature>
<evidence type="ECO:0000256" key="1">
    <source>
        <dbReference type="SAM" id="Phobius"/>
    </source>
</evidence>
<protein>
    <recommendedName>
        <fullName evidence="4">DUF948 domain-containing protein</fullName>
    </recommendedName>
</protein>
<reference evidence="2 3" key="1">
    <citation type="journal article" date="2016" name="Nat. Commun.">
        <title>Thousands of microbial genomes shed light on interconnected biogeochemical processes in an aquifer system.</title>
        <authorList>
            <person name="Anantharaman K."/>
            <person name="Brown C.T."/>
            <person name="Hug L.A."/>
            <person name="Sharon I."/>
            <person name="Castelle C.J."/>
            <person name="Probst A.J."/>
            <person name="Thomas B.C."/>
            <person name="Singh A."/>
            <person name="Wilkins M.J."/>
            <person name="Karaoz U."/>
            <person name="Brodie E.L."/>
            <person name="Williams K.H."/>
            <person name="Hubbard S.S."/>
            <person name="Banfield J.F."/>
        </authorList>
    </citation>
    <scope>NUCLEOTIDE SEQUENCE [LARGE SCALE GENOMIC DNA]</scope>
</reference>
<proteinExistence type="predicted"/>
<keyword evidence="1" id="KW-0812">Transmembrane</keyword>
<keyword evidence="1" id="KW-1133">Transmembrane helix</keyword>
<name>A0A1F5S6G9_9BACT</name>